<keyword evidence="11 12" id="KW-0998">Cell outer membrane</keyword>
<evidence type="ECO:0000256" key="11">
    <source>
        <dbReference type="ARBA" id="ARBA00023237"/>
    </source>
</evidence>
<organism evidence="18 19">
    <name type="scientific">Oleiharenicola lentus</name>
    <dbReference type="NCBI Taxonomy" id="2508720"/>
    <lineage>
        <taxon>Bacteria</taxon>
        <taxon>Pseudomonadati</taxon>
        <taxon>Verrucomicrobiota</taxon>
        <taxon>Opitutia</taxon>
        <taxon>Opitutales</taxon>
        <taxon>Opitutaceae</taxon>
        <taxon>Oleiharenicola</taxon>
    </lineage>
</organism>
<evidence type="ECO:0000256" key="3">
    <source>
        <dbReference type="ARBA" id="ARBA00022452"/>
    </source>
</evidence>
<dbReference type="PROSITE" id="PS52016">
    <property type="entry name" value="TONB_DEPENDENT_REC_3"/>
    <property type="match status" value="1"/>
</dbReference>
<evidence type="ECO:0000256" key="2">
    <source>
        <dbReference type="ARBA" id="ARBA00022448"/>
    </source>
</evidence>
<name>A0A4Q1C4Y3_9BACT</name>
<dbReference type="AlphaFoldDB" id="A0A4Q1C4Y3"/>
<dbReference type="GO" id="GO:0009279">
    <property type="term" value="C:cell outer membrane"/>
    <property type="evidence" value="ECO:0007669"/>
    <property type="project" value="UniProtKB-SubCell"/>
</dbReference>
<dbReference type="InterPro" id="IPR039426">
    <property type="entry name" value="TonB-dep_rcpt-like"/>
</dbReference>
<keyword evidence="8" id="KW-0406">Ion transport</keyword>
<keyword evidence="2 12" id="KW-0813">Transport</keyword>
<dbReference type="PANTHER" id="PTHR32552">
    <property type="entry name" value="FERRICHROME IRON RECEPTOR-RELATED"/>
    <property type="match status" value="1"/>
</dbReference>
<dbReference type="Gene3D" id="2.40.170.20">
    <property type="entry name" value="TonB-dependent receptor, beta-barrel domain"/>
    <property type="match status" value="1"/>
</dbReference>
<keyword evidence="19" id="KW-1185">Reference proteome</keyword>
<dbReference type="OrthoDB" id="174921at2"/>
<sequence>MKHLTTRCLPLAVLLMIQLPAQSVQPAAPEKDPSSNDSTSPDDTVVLSPFVVNSSKDQGYRASNSVSGSRFDTPIKDLPFALNAFTNEFIQDQHASGLYDIVKYSPGVTFIGGGFDEGNSHFTIRGFDAGTQPLRNGFTGPQVLDPTLVERVEVMKGPSSFLYGQLSPGGIVNVISKRPLSYKLNTLTLSGGSYDYFVANLDSTGPIAKGLSYRLGLTTGQDSHYYDAYDANRWAAAGALAWQVNKTGQIMVSYERFDKDEGPLLNPLPTVYDSRLPDGSKNGLFYPGLPRTFNTSANANYRQTKNRNLVAEYNQGIGEHWNTRLVYASSKRDIEYYTSARFIVGYGVFTTAPIAATATLPAIQPENALMRRPNTGHYWGDTQTYNAEAIGKYQFGGVSAKFLFGVQEDSQNSDNEKHRASTVDYPRAWDLSNPSTWNRDEPVPIMPTISYWHDDVSIKSYWGGLTLGFLDDHLVALTGLRHTETETVSTNMRTGEVLPAYVSSANTPQVGVLYKITPEVSAYAAYSKSFVPNSADLYDADENYLGPAKDPIGEGYDIGLKAAFLDGKLSGTISAYQIRNNNLIQSIAAFNSAGELAFRTVQTGMTQSRGIEFDVVLSPIPNWQTYLAYSHQNAIYYRNPENTALEGVPLLGSVGNMGSVWTKYFFPSGPLKSAYIAGGMTWQGFQKASDQNNALYFRPYALFDMTVGYSTKIIGRNTEFALSVKNIANKEYTPSVNTRGDPRMVILTITTRL</sequence>
<evidence type="ECO:0000256" key="1">
    <source>
        <dbReference type="ARBA" id="ARBA00004571"/>
    </source>
</evidence>
<reference evidence="18 19" key="1">
    <citation type="submission" date="2019-01" db="EMBL/GenBank/DDBJ databases">
        <title>Lacunisphaera sp. strain TWA-58.</title>
        <authorList>
            <person name="Chen W.-M."/>
        </authorList>
    </citation>
    <scope>NUCLEOTIDE SEQUENCE [LARGE SCALE GENOMIC DNA]</scope>
    <source>
        <strain evidence="18 19">TWA-58</strain>
    </source>
</reference>
<comment type="caution">
    <text evidence="18">The sequence shown here is derived from an EMBL/GenBank/DDBJ whole genome shotgun (WGS) entry which is preliminary data.</text>
</comment>
<keyword evidence="6 15" id="KW-0732">Signal</keyword>
<protein>
    <submittedName>
        <fullName evidence="18">TonB-dependent receptor</fullName>
    </submittedName>
</protein>
<keyword evidence="10 12" id="KW-0472">Membrane</keyword>
<dbReference type="InterPro" id="IPR012910">
    <property type="entry name" value="Plug_dom"/>
</dbReference>
<dbReference type="GO" id="GO:0015344">
    <property type="term" value="F:siderophore uptake transmembrane transporter activity"/>
    <property type="evidence" value="ECO:0007669"/>
    <property type="project" value="TreeGrafter"/>
</dbReference>
<feature type="domain" description="TonB-dependent receptor-like beta-barrel" evidence="16">
    <location>
        <begin position="273"/>
        <end position="727"/>
    </location>
</feature>
<keyword evidence="3 12" id="KW-1134">Transmembrane beta strand</keyword>
<evidence type="ECO:0000256" key="12">
    <source>
        <dbReference type="PROSITE-ProRule" id="PRU01360"/>
    </source>
</evidence>
<evidence type="ECO:0000256" key="6">
    <source>
        <dbReference type="ARBA" id="ARBA00022729"/>
    </source>
</evidence>
<evidence type="ECO:0000256" key="4">
    <source>
        <dbReference type="ARBA" id="ARBA00022496"/>
    </source>
</evidence>
<accession>A0A4Q1C4Y3</accession>
<gene>
    <name evidence="18" type="ORF">ESB00_17500</name>
</gene>
<feature type="domain" description="TonB-dependent receptor plug" evidence="17">
    <location>
        <begin position="75"/>
        <end position="171"/>
    </location>
</feature>
<dbReference type="EMBL" id="SDHX01000002">
    <property type="protein sequence ID" value="RXK53488.1"/>
    <property type="molecule type" value="Genomic_DNA"/>
</dbReference>
<dbReference type="RefSeq" id="WP_129049184.1">
    <property type="nucleotide sequence ID" value="NZ_SDHX01000002.1"/>
</dbReference>
<evidence type="ECO:0000256" key="9">
    <source>
        <dbReference type="ARBA" id="ARBA00023077"/>
    </source>
</evidence>
<keyword evidence="18" id="KW-0675">Receptor</keyword>
<dbReference type="Proteomes" id="UP000290218">
    <property type="component" value="Unassembled WGS sequence"/>
</dbReference>
<evidence type="ECO:0000256" key="15">
    <source>
        <dbReference type="SAM" id="SignalP"/>
    </source>
</evidence>
<dbReference type="InterPro" id="IPR036942">
    <property type="entry name" value="Beta-barrel_TonB_sf"/>
</dbReference>
<dbReference type="PANTHER" id="PTHR32552:SF68">
    <property type="entry name" value="FERRICHROME OUTER MEMBRANE TRANSPORTER_PHAGE RECEPTOR"/>
    <property type="match status" value="1"/>
</dbReference>
<evidence type="ECO:0000259" key="17">
    <source>
        <dbReference type="Pfam" id="PF07715"/>
    </source>
</evidence>
<keyword evidence="9 13" id="KW-0798">TonB box</keyword>
<evidence type="ECO:0000313" key="18">
    <source>
        <dbReference type="EMBL" id="RXK53488.1"/>
    </source>
</evidence>
<comment type="similarity">
    <text evidence="12 13">Belongs to the TonB-dependent receptor family.</text>
</comment>
<evidence type="ECO:0000256" key="10">
    <source>
        <dbReference type="ARBA" id="ARBA00023136"/>
    </source>
</evidence>
<comment type="subcellular location">
    <subcellularLocation>
        <location evidence="1 12">Cell outer membrane</location>
        <topology evidence="1 12">Multi-pass membrane protein</topology>
    </subcellularLocation>
</comment>
<dbReference type="InterPro" id="IPR000531">
    <property type="entry name" value="Beta-barrel_TonB"/>
</dbReference>
<evidence type="ECO:0000256" key="8">
    <source>
        <dbReference type="ARBA" id="ARBA00023065"/>
    </source>
</evidence>
<keyword evidence="4" id="KW-0410">Iron transport</keyword>
<feature type="chain" id="PRO_5020765663" evidence="15">
    <location>
        <begin position="24"/>
        <end position="753"/>
    </location>
</feature>
<feature type="region of interest" description="Disordered" evidence="14">
    <location>
        <begin position="24"/>
        <end position="43"/>
    </location>
</feature>
<evidence type="ECO:0000256" key="14">
    <source>
        <dbReference type="SAM" id="MobiDB-lite"/>
    </source>
</evidence>
<evidence type="ECO:0000259" key="16">
    <source>
        <dbReference type="Pfam" id="PF00593"/>
    </source>
</evidence>
<evidence type="ECO:0000256" key="7">
    <source>
        <dbReference type="ARBA" id="ARBA00023004"/>
    </source>
</evidence>
<feature type="signal peptide" evidence="15">
    <location>
        <begin position="1"/>
        <end position="23"/>
    </location>
</feature>
<evidence type="ECO:0000256" key="13">
    <source>
        <dbReference type="RuleBase" id="RU003357"/>
    </source>
</evidence>
<dbReference type="Pfam" id="PF07715">
    <property type="entry name" value="Plug"/>
    <property type="match status" value="1"/>
</dbReference>
<evidence type="ECO:0000313" key="19">
    <source>
        <dbReference type="Proteomes" id="UP000290218"/>
    </source>
</evidence>
<dbReference type="InterPro" id="IPR037066">
    <property type="entry name" value="Plug_dom_sf"/>
</dbReference>
<proteinExistence type="inferred from homology"/>
<dbReference type="CDD" id="cd01347">
    <property type="entry name" value="ligand_gated_channel"/>
    <property type="match status" value="1"/>
</dbReference>
<evidence type="ECO:0000256" key="5">
    <source>
        <dbReference type="ARBA" id="ARBA00022692"/>
    </source>
</evidence>
<keyword evidence="5 12" id="KW-0812">Transmembrane</keyword>
<keyword evidence="7" id="KW-0408">Iron</keyword>
<dbReference type="Pfam" id="PF00593">
    <property type="entry name" value="TonB_dep_Rec_b-barrel"/>
    <property type="match status" value="1"/>
</dbReference>
<dbReference type="Gene3D" id="2.170.130.10">
    <property type="entry name" value="TonB-dependent receptor, plug domain"/>
    <property type="match status" value="1"/>
</dbReference>
<dbReference type="SUPFAM" id="SSF56935">
    <property type="entry name" value="Porins"/>
    <property type="match status" value="1"/>
</dbReference>